<organism evidence="2">
    <name type="scientific">marine sediment metagenome</name>
    <dbReference type="NCBI Taxonomy" id="412755"/>
    <lineage>
        <taxon>unclassified sequences</taxon>
        <taxon>metagenomes</taxon>
        <taxon>ecological metagenomes</taxon>
    </lineage>
</organism>
<name>A0A0F9EDS0_9ZZZZ</name>
<dbReference type="Pfam" id="PF22768">
    <property type="entry name" value="SPP1_Dit"/>
    <property type="match status" value="1"/>
</dbReference>
<dbReference type="EMBL" id="LAZR01037453">
    <property type="protein sequence ID" value="KKL22168.1"/>
    <property type="molecule type" value="Genomic_DNA"/>
</dbReference>
<proteinExistence type="predicted"/>
<dbReference type="InterPro" id="IPR054738">
    <property type="entry name" value="Siphovirus-type_tail_C"/>
</dbReference>
<dbReference type="AlphaFoldDB" id="A0A0F9EDS0"/>
<gene>
    <name evidence="2" type="ORF">LCGC14_2438130</name>
</gene>
<evidence type="ECO:0000259" key="1">
    <source>
        <dbReference type="Pfam" id="PF22768"/>
    </source>
</evidence>
<evidence type="ECO:0000313" key="2">
    <source>
        <dbReference type="EMBL" id="KKL22168.1"/>
    </source>
</evidence>
<feature type="non-terminal residue" evidence="2">
    <location>
        <position position="1"/>
    </location>
</feature>
<reference evidence="2" key="1">
    <citation type="journal article" date="2015" name="Nature">
        <title>Complex archaea that bridge the gap between prokaryotes and eukaryotes.</title>
        <authorList>
            <person name="Spang A."/>
            <person name="Saw J.H."/>
            <person name="Jorgensen S.L."/>
            <person name="Zaremba-Niedzwiedzka K."/>
            <person name="Martijn J."/>
            <person name="Lind A.E."/>
            <person name="van Eijk R."/>
            <person name="Schleper C."/>
            <person name="Guy L."/>
            <person name="Ettema T.J."/>
        </authorList>
    </citation>
    <scope>NUCLEOTIDE SEQUENCE</scope>
</reference>
<sequence>KKWSMLLRIPKVGARCWLAIWSAIMVLSLLSARAYGAPRTPSIHGSRSIPNLALMKLSAYHKARGDDVTWYLPLESYDKVYASKVFTDSHIERNNGMVVGGSGCGDLKKTLPPEIDEMKPDYSIYPDCDYSIVWFSRGCIRKCPFCVVRQKEGGIRPVDPKPLNPNSGYIVVQDNNFFANPQWHMAIADIILYGLPVTFQGVDVRGIENNQISALAHMRHHGQIKIAWDNPLENIMPDIKRLLAAIKAWRIMCYVLIGYWSTTAQDLRDKETALWADLHAGKQNLQIFDDRFIKAQVQGTQRGLRTSRRLDFQAVFLAEEPYWQSAILNSQTENVISVPHAFSVTNAGNAKTSPIVTVTANTTVTLAKLKHVGQDETMQYDLTLNTTDVLVIDVAAGTVKVNGANKLAGFSGTFWRLDPGLNSLEYDGTQPVDVKVEWRDQWE</sequence>
<dbReference type="Gene3D" id="2.60.120.860">
    <property type="match status" value="1"/>
</dbReference>
<comment type="caution">
    <text evidence="2">The sequence shown here is derived from an EMBL/GenBank/DDBJ whole genome shotgun (WGS) entry which is preliminary data.</text>
</comment>
<accession>A0A0F9EDS0</accession>
<feature type="domain" description="Siphovirus-type tail component C-terminal" evidence="1">
    <location>
        <begin position="348"/>
        <end position="442"/>
    </location>
</feature>
<protein>
    <recommendedName>
        <fullName evidence="1">Siphovirus-type tail component C-terminal domain-containing protein</fullName>
    </recommendedName>
</protein>